<organism evidence="1 2">
    <name type="scientific">Vanrija albida</name>
    <dbReference type="NCBI Taxonomy" id="181172"/>
    <lineage>
        <taxon>Eukaryota</taxon>
        <taxon>Fungi</taxon>
        <taxon>Dikarya</taxon>
        <taxon>Basidiomycota</taxon>
        <taxon>Agaricomycotina</taxon>
        <taxon>Tremellomycetes</taxon>
        <taxon>Trichosporonales</taxon>
        <taxon>Trichosporonaceae</taxon>
        <taxon>Vanrija</taxon>
    </lineage>
</organism>
<dbReference type="GeneID" id="95989690"/>
<dbReference type="Proteomes" id="UP001565368">
    <property type="component" value="Unassembled WGS sequence"/>
</dbReference>
<name>A0ABR3PRE7_9TREE</name>
<keyword evidence="2" id="KW-1185">Reference proteome</keyword>
<evidence type="ECO:0000313" key="2">
    <source>
        <dbReference type="Proteomes" id="UP001565368"/>
    </source>
</evidence>
<sequence>MTAQLDHEGVPHIFDDVFQFSDLGGLFALRTANRQTRNMVDKLIQGATLTHDRLISKSGKVIYTHSATPGALSLLYFLVSRLTLRGPSFILPHPAARKPTLDWLRMFPDAMNEYEGRGADYAWPDHVNFRNLATFVYTDLWEHGRGDSEPSLKIGVSPVTDKVTICVHFQETRSGDVYIPTLWLKSMSTPYPKGWEPSLSPMKHFQISHFRQTTNRLNEVVLVVTGKIACLYNGPNLSLLLEPLFLSPVAFNKFTLVCRELPAALLVGPPVPDYFSNVVTAICANAPIHLTENRPIHGQVYSPSEYASLVGPEEYANATDMCKLPA</sequence>
<evidence type="ECO:0000313" key="1">
    <source>
        <dbReference type="EMBL" id="KAL1405024.1"/>
    </source>
</evidence>
<dbReference type="RefSeq" id="XP_069204968.1">
    <property type="nucleotide sequence ID" value="XM_069357031.1"/>
</dbReference>
<protein>
    <recommendedName>
        <fullName evidence="3">F-box domain-containing protein</fullName>
    </recommendedName>
</protein>
<dbReference type="EMBL" id="JBBXJM010000007">
    <property type="protein sequence ID" value="KAL1405024.1"/>
    <property type="molecule type" value="Genomic_DNA"/>
</dbReference>
<evidence type="ECO:0008006" key="3">
    <source>
        <dbReference type="Google" id="ProtNLM"/>
    </source>
</evidence>
<accession>A0ABR3PRE7</accession>
<comment type="caution">
    <text evidence="1">The sequence shown here is derived from an EMBL/GenBank/DDBJ whole genome shotgun (WGS) entry which is preliminary data.</text>
</comment>
<gene>
    <name evidence="1" type="ORF">Q8F55_008647</name>
</gene>
<proteinExistence type="predicted"/>
<reference evidence="1 2" key="1">
    <citation type="submission" date="2023-08" db="EMBL/GenBank/DDBJ databases">
        <title>Annotated Genome Sequence of Vanrija albida AlHP1.</title>
        <authorList>
            <person name="Herzog R."/>
        </authorList>
    </citation>
    <scope>NUCLEOTIDE SEQUENCE [LARGE SCALE GENOMIC DNA]</scope>
    <source>
        <strain evidence="1 2">AlHP1</strain>
    </source>
</reference>